<feature type="binding site" evidence="8">
    <location>
        <position position="255"/>
    </location>
    <ligand>
        <name>Zn(2+)</name>
        <dbReference type="ChEBI" id="CHEBI:29105"/>
    </ligand>
</feature>
<dbReference type="InterPro" id="IPR046457">
    <property type="entry name" value="PMI_typeI_cat"/>
</dbReference>
<evidence type="ECO:0000256" key="7">
    <source>
        <dbReference type="PIRSR" id="PIRSR001480-1"/>
    </source>
</evidence>
<dbReference type="EMBL" id="VKME01000008">
    <property type="protein sequence ID" value="MBE0127994.1"/>
    <property type="molecule type" value="Genomic_DNA"/>
</dbReference>
<protein>
    <recommendedName>
        <fullName evidence="3">mannose-6-phosphate isomerase</fullName>
        <ecNumber evidence="3">5.3.1.8</ecNumber>
    </recommendedName>
</protein>
<dbReference type="Proteomes" id="UP000656723">
    <property type="component" value="Unassembled WGS sequence"/>
</dbReference>
<dbReference type="PANTHER" id="PTHR10309:SF0">
    <property type="entry name" value="MANNOSE-6-PHOSPHATE ISOMERASE"/>
    <property type="match status" value="1"/>
</dbReference>
<dbReference type="NCBIfam" id="TIGR00218">
    <property type="entry name" value="manA"/>
    <property type="match status" value="1"/>
</dbReference>
<feature type="binding site" evidence="8">
    <location>
        <position position="131"/>
    </location>
    <ligand>
        <name>Zn(2+)</name>
        <dbReference type="ChEBI" id="CHEBI:29105"/>
    </ligand>
</feature>
<evidence type="ECO:0000256" key="2">
    <source>
        <dbReference type="ARBA" id="ARBA00010772"/>
    </source>
</evidence>
<evidence type="ECO:0000256" key="4">
    <source>
        <dbReference type="ARBA" id="ARBA00022723"/>
    </source>
</evidence>
<evidence type="ECO:0000256" key="8">
    <source>
        <dbReference type="PIRSR" id="PIRSR001480-2"/>
    </source>
</evidence>
<evidence type="ECO:0000256" key="1">
    <source>
        <dbReference type="ARBA" id="ARBA00000757"/>
    </source>
</evidence>
<dbReference type="PROSITE" id="PS00965">
    <property type="entry name" value="PMI_I_1"/>
    <property type="match status" value="1"/>
</dbReference>
<feature type="binding site" evidence="8">
    <location>
        <position position="102"/>
    </location>
    <ligand>
        <name>Zn(2+)</name>
        <dbReference type="ChEBI" id="CHEBI:29105"/>
    </ligand>
</feature>
<dbReference type="PIRSF" id="PIRSF001480">
    <property type="entry name" value="Mannose-6-phosphate_isomerase"/>
    <property type="match status" value="1"/>
</dbReference>
<keyword evidence="4 8" id="KW-0479">Metal-binding</keyword>
<proteinExistence type="inferred from homology"/>
<dbReference type="PROSITE" id="PS00966">
    <property type="entry name" value="PMI_I_2"/>
    <property type="match status" value="1"/>
</dbReference>
<feature type="binding site" evidence="8">
    <location>
        <position position="100"/>
    </location>
    <ligand>
        <name>Zn(2+)</name>
        <dbReference type="ChEBI" id="CHEBI:29105"/>
    </ligand>
</feature>
<evidence type="ECO:0000256" key="6">
    <source>
        <dbReference type="ARBA" id="ARBA00023235"/>
    </source>
</evidence>
<dbReference type="GO" id="GO:0008270">
    <property type="term" value="F:zinc ion binding"/>
    <property type="evidence" value="ECO:0007669"/>
    <property type="project" value="InterPro"/>
</dbReference>
<dbReference type="EC" id="5.3.1.8" evidence="3"/>
<keyword evidence="5 8" id="KW-0862">Zinc</keyword>
<dbReference type="InterPro" id="IPR011051">
    <property type="entry name" value="RmlC_Cupin_sf"/>
</dbReference>
<dbReference type="GO" id="GO:0004476">
    <property type="term" value="F:mannose-6-phosphate isomerase activity"/>
    <property type="evidence" value="ECO:0007669"/>
    <property type="project" value="UniProtKB-EC"/>
</dbReference>
<dbReference type="Gene3D" id="1.10.441.10">
    <property type="entry name" value="Phosphomannose Isomerase, domain 2"/>
    <property type="match status" value="1"/>
</dbReference>
<dbReference type="GO" id="GO:0005975">
    <property type="term" value="P:carbohydrate metabolic process"/>
    <property type="evidence" value="ECO:0007669"/>
    <property type="project" value="InterPro"/>
</dbReference>
<evidence type="ECO:0000256" key="5">
    <source>
        <dbReference type="ARBA" id="ARBA00022833"/>
    </source>
</evidence>
<dbReference type="InterPro" id="IPR001250">
    <property type="entry name" value="Man6P_Isoase-1"/>
</dbReference>
<feature type="domain" description="Phosphomannose isomerase type I catalytic" evidence="9">
    <location>
        <begin position="6"/>
        <end position="147"/>
    </location>
</feature>
<comment type="caution">
    <text evidence="10">The sequence shown here is derived from an EMBL/GenBank/DDBJ whole genome shotgun (WGS) entry which is preliminary data.</text>
</comment>
<keyword evidence="6 10" id="KW-0413">Isomerase</keyword>
<dbReference type="PRINTS" id="PR00714">
    <property type="entry name" value="MAN6PISMRASE"/>
</dbReference>
<dbReference type="GO" id="GO:0005829">
    <property type="term" value="C:cytosol"/>
    <property type="evidence" value="ECO:0007669"/>
    <property type="project" value="TreeGrafter"/>
</dbReference>
<dbReference type="InterPro" id="IPR016305">
    <property type="entry name" value="Mannose-6-P_Isomerase"/>
</dbReference>
<reference evidence="10" key="1">
    <citation type="submission" date="2019-07" db="EMBL/GenBank/DDBJ databases">
        <title>KPC-2 carbapenem resistent Enterobacterales isolates from Germany.</title>
        <authorList>
            <person name="Yao Y."/>
            <person name="Falgenhauer L."/>
            <person name="Imirzalioglu C."/>
            <person name="Chakraborty T."/>
        </authorList>
    </citation>
    <scope>NUCLEOTIDE SEQUENCE</scope>
    <source>
        <strain evidence="10">CA13304</strain>
    </source>
</reference>
<dbReference type="InterPro" id="IPR018050">
    <property type="entry name" value="Pmannose_isomerase-type1_CS"/>
</dbReference>
<comment type="catalytic activity">
    <reaction evidence="1">
        <text>D-mannose 6-phosphate = D-fructose 6-phosphate</text>
        <dbReference type="Rhea" id="RHEA:12356"/>
        <dbReference type="ChEBI" id="CHEBI:58735"/>
        <dbReference type="ChEBI" id="CHEBI:61527"/>
        <dbReference type="EC" id="5.3.1.8"/>
    </reaction>
</comment>
<dbReference type="Gene3D" id="2.60.120.10">
    <property type="entry name" value="Jelly Rolls"/>
    <property type="match status" value="2"/>
</dbReference>
<comment type="cofactor">
    <cofactor evidence="8">
        <name>Zn(2+)</name>
        <dbReference type="ChEBI" id="CHEBI:29105"/>
    </cofactor>
    <text evidence="8">Binds 1 zinc ion per subunit.</text>
</comment>
<comment type="similarity">
    <text evidence="2">Belongs to the mannose-6-phosphate isomerase type 1 family.</text>
</comment>
<evidence type="ECO:0000256" key="3">
    <source>
        <dbReference type="ARBA" id="ARBA00011956"/>
    </source>
</evidence>
<evidence type="ECO:0000313" key="10">
    <source>
        <dbReference type="EMBL" id="MBE0127994.1"/>
    </source>
</evidence>
<evidence type="ECO:0000313" key="11">
    <source>
        <dbReference type="Proteomes" id="UP000656723"/>
    </source>
</evidence>
<dbReference type="PANTHER" id="PTHR10309">
    <property type="entry name" value="MANNOSE-6-PHOSPHATE ISOMERASE"/>
    <property type="match status" value="1"/>
</dbReference>
<feature type="active site" evidence="7">
    <location>
        <position position="274"/>
    </location>
</feature>
<dbReference type="RefSeq" id="WP_134928573.1">
    <property type="nucleotide sequence ID" value="NZ_VKME01000008.1"/>
</dbReference>
<sequence length="389" mass="43339">MKPSFYRLRNDIKNYAWGSRTALNTLFGVPNPDEQPQAEVWMGAHPAGCSEIENGSDSVSLLEAITQSPVSVLGSRTVEKFGQLPFLLKILSAETALSIQVHPDKHLAEEGYAQQGNRAGEDYNDANHKPELVYAITPFMAMNGFRPFQETVNHFLRLNAPELMPALAEFRGNLTCEGFKHFFVSLMQLAQREKDSVLKQLQVCLDSGGFTHLQSFITCLMRDYPGDIGILAPLFLHCITLEPGEAMFLRAGTLHAYVHGTAVEVMACSDNVLRAGLTPKKINLPELVKCTVFREIQEQELRLLPDDTGTERNYSVPVEDFCFSVIGNCQQKRVDVDSAQILLVLDGVTTLRHMNDEEMTLYAGQSVFIPALNETYFLTQNGQSCLVQC</sequence>
<dbReference type="SUPFAM" id="SSF51182">
    <property type="entry name" value="RmlC-like cupins"/>
    <property type="match status" value="1"/>
</dbReference>
<dbReference type="GO" id="GO:0009298">
    <property type="term" value="P:GDP-mannose biosynthetic process"/>
    <property type="evidence" value="ECO:0007669"/>
    <property type="project" value="InterPro"/>
</dbReference>
<gene>
    <name evidence="10" type="primary">manA</name>
    <name evidence="10" type="ORF">FOT72_08145</name>
</gene>
<organism evidence="10 11">
    <name type="scientific">Citrobacter amalonaticus</name>
    <dbReference type="NCBI Taxonomy" id="35703"/>
    <lineage>
        <taxon>Bacteria</taxon>
        <taxon>Pseudomonadati</taxon>
        <taxon>Pseudomonadota</taxon>
        <taxon>Gammaproteobacteria</taxon>
        <taxon>Enterobacterales</taxon>
        <taxon>Enterobacteriaceae</taxon>
        <taxon>Citrobacter</taxon>
    </lineage>
</organism>
<name>A0A8I0SXW7_CITAM</name>
<accession>A0A8I0SXW7</accession>
<dbReference type="InterPro" id="IPR014710">
    <property type="entry name" value="RmlC-like_jellyroll"/>
</dbReference>
<evidence type="ECO:0000259" key="9">
    <source>
        <dbReference type="Pfam" id="PF20511"/>
    </source>
</evidence>
<dbReference type="AlphaFoldDB" id="A0A8I0SXW7"/>
<dbReference type="CDD" id="cd07011">
    <property type="entry name" value="cupin_PMI_type_I_N"/>
    <property type="match status" value="1"/>
</dbReference>
<dbReference type="Pfam" id="PF20511">
    <property type="entry name" value="PMI_typeI_cat"/>
    <property type="match status" value="1"/>
</dbReference>